<dbReference type="EMBL" id="WEGJ01000004">
    <property type="protein sequence ID" value="MQY11761.1"/>
    <property type="molecule type" value="Genomic_DNA"/>
</dbReference>
<dbReference type="GO" id="GO:0005886">
    <property type="term" value="C:plasma membrane"/>
    <property type="evidence" value="ECO:0007669"/>
    <property type="project" value="UniProtKB-SubCell"/>
</dbReference>
<organism evidence="9 10">
    <name type="scientific">Streptomyces smaragdinus</name>
    <dbReference type="NCBI Taxonomy" id="2585196"/>
    <lineage>
        <taxon>Bacteria</taxon>
        <taxon>Bacillati</taxon>
        <taxon>Actinomycetota</taxon>
        <taxon>Actinomycetes</taxon>
        <taxon>Kitasatosporales</taxon>
        <taxon>Streptomycetaceae</taxon>
        <taxon>Streptomyces</taxon>
    </lineage>
</organism>
<reference evidence="9 10" key="1">
    <citation type="submission" date="2019-10" db="EMBL/GenBank/DDBJ databases">
        <title>Streptomyces smaragdinus sp. nov. and Streptomyces fabii sp. nov., isolated from the gut of fungus growing-termite Macrotermes natalensis.</title>
        <authorList>
            <person name="Schwitalla J."/>
            <person name="Benndorf R."/>
            <person name="Martin K."/>
            <person name="De Beer W."/>
            <person name="Kaster A.-K."/>
            <person name="Vollmers J."/>
            <person name="Poulsen M."/>
            <person name="Beemelmanns C."/>
        </authorList>
    </citation>
    <scope>NUCLEOTIDE SEQUENCE [LARGE SCALE GENOMIC DNA]</scope>
    <source>
        <strain evidence="9 10">RB5</strain>
    </source>
</reference>
<accession>A0A7K0CE72</accession>
<dbReference type="OrthoDB" id="3173654at2"/>
<feature type="domain" description="ABC transmembrane type-1" evidence="8">
    <location>
        <begin position="59"/>
        <end position="243"/>
    </location>
</feature>
<dbReference type="GO" id="GO:0055085">
    <property type="term" value="P:transmembrane transport"/>
    <property type="evidence" value="ECO:0007669"/>
    <property type="project" value="InterPro"/>
</dbReference>
<proteinExistence type="inferred from homology"/>
<evidence type="ECO:0000256" key="1">
    <source>
        <dbReference type="ARBA" id="ARBA00004651"/>
    </source>
</evidence>
<keyword evidence="4 7" id="KW-0812">Transmembrane</keyword>
<keyword evidence="2 7" id="KW-0813">Transport</keyword>
<feature type="transmembrane region" description="Helical" evidence="7">
    <location>
        <begin position="63"/>
        <end position="84"/>
    </location>
</feature>
<dbReference type="SUPFAM" id="SSF161098">
    <property type="entry name" value="MetI-like"/>
    <property type="match status" value="1"/>
</dbReference>
<keyword evidence="6 7" id="KW-0472">Membrane</keyword>
<dbReference type="Proteomes" id="UP000466345">
    <property type="component" value="Unassembled WGS sequence"/>
</dbReference>
<keyword evidence="10" id="KW-1185">Reference proteome</keyword>
<keyword evidence="5 7" id="KW-1133">Transmembrane helix</keyword>
<feature type="transmembrane region" description="Helical" evidence="7">
    <location>
        <begin position="7"/>
        <end position="27"/>
    </location>
</feature>
<dbReference type="PROSITE" id="PS50928">
    <property type="entry name" value="ABC_TM1"/>
    <property type="match status" value="1"/>
</dbReference>
<comment type="caution">
    <text evidence="9">The sequence shown here is derived from an EMBL/GenBank/DDBJ whole genome shotgun (WGS) entry which is preliminary data.</text>
</comment>
<feature type="transmembrane region" description="Helical" evidence="7">
    <location>
        <begin position="221"/>
        <end position="242"/>
    </location>
</feature>
<evidence type="ECO:0000256" key="7">
    <source>
        <dbReference type="RuleBase" id="RU363032"/>
    </source>
</evidence>
<sequence length="258" mass="27842">MRRLTSVAHRLLGLLVFAVLVAAWWLGSQNSLNPFYPPLEVITQHFRDNWLFERVPGDLVPSMWRLAVGYLIGVAAGAGLGMLIGVRPRLRRAVTPVIDFMRSLPPTALIPTAIVVIGIGSSGKVGLIALACVWPVLLNTVTAVANLDVIWSQTAKAYRISGWRYLRRVQLPGALPQILAGARAALAVALIMVVVTEMVGSTEGIGHFVIQAQRTFALADMWSGVLLIGLIGFAINALFVAVQRGLLRSHGPRGTTRS</sequence>
<evidence type="ECO:0000313" key="10">
    <source>
        <dbReference type="Proteomes" id="UP000466345"/>
    </source>
</evidence>
<keyword evidence="3" id="KW-1003">Cell membrane</keyword>
<feature type="transmembrane region" description="Helical" evidence="7">
    <location>
        <begin position="104"/>
        <end position="121"/>
    </location>
</feature>
<comment type="similarity">
    <text evidence="7">Belongs to the binding-protein-dependent transport system permease family.</text>
</comment>
<name>A0A7K0CE72_9ACTN</name>
<evidence type="ECO:0000259" key="8">
    <source>
        <dbReference type="PROSITE" id="PS50928"/>
    </source>
</evidence>
<evidence type="ECO:0000256" key="5">
    <source>
        <dbReference type="ARBA" id="ARBA00022989"/>
    </source>
</evidence>
<dbReference type="Gene3D" id="1.10.3720.10">
    <property type="entry name" value="MetI-like"/>
    <property type="match status" value="1"/>
</dbReference>
<evidence type="ECO:0000256" key="2">
    <source>
        <dbReference type="ARBA" id="ARBA00022448"/>
    </source>
</evidence>
<evidence type="ECO:0000313" key="9">
    <source>
        <dbReference type="EMBL" id="MQY11761.1"/>
    </source>
</evidence>
<dbReference type="Pfam" id="PF00528">
    <property type="entry name" value="BPD_transp_1"/>
    <property type="match status" value="1"/>
</dbReference>
<dbReference type="PANTHER" id="PTHR30151:SF38">
    <property type="entry name" value="ALIPHATIC SULFONATES TRANSPORT PERMEASE PROTEIN SSUC-RELATED"/>
    <property type="match status" value="1"/>
</dbReference>
<dbReference type="CDD" id="cd06261">
    <property type="entry name" value="TM_PBP2"/>
    <property type="match status" value="1"/>
</dbReference>
<dbReference type="InterPro" id="IPR000515">
    <property type="entry name" value="MetI-like"/>
</dbReference>
<dbReference type="PANTHER" id="PTHR30151">
    <property type="entry name" value="ALKANE SULFONATE ABC TRANSPORTER-RELATED, MEMBRANE SUBUNIT"/>
    <property type="match status" value="1"/>
</dbReference>
<comment type="subcellular location">
    <subcellularLocation>
        <location evidence="1 7">Cell membrane</location>
        <topology evidence="1 7">Multi-pass membrane protein</topology>
    </subcellularLocation>
</comment>
<gene>
    <name evidence="9" type="ORF">SRB5_18800</name>
</gene>
<dbReference type="InterPro" id="IPR035906">
    <property type="entry name" value="MetI-like_sf"/>
</dbReference>
<protein>
    <recommendedName>
        <fullName evidence="8">ABC transmembrane type-1 domain-containing protein</fullName>
    </recommendedName>
</protein>
<dbReference type="RefSeq" id="WP_153451037.1">
    <property type="nucleotide sequence ID" value="NZ_WEGJ01000004.1"/>
</dbReference>
<dbReference type="AlphaFoldDB" id="A0A7K0CE72"/>
<evidence type="ECO:0000256" key="4">
    <source>
        <dbReference type="ARBA" id="ARBA00022692"/>
    </source>
</evidence>
<evidence type="ECO:0000256" key="6">
    <source>
        <dbReference type="ARBA" id="ARBA00023136"/>
    </source>
</evidence>
<evidence type="ECO:0000256" key="3">
    <source>
        <dbReference type="ARBA" id="ARBA00022475"/>
    </source>
</evidence>
<feature type="transmembrane region" description="Helical" evidence="7">
    <location>
        <begin position="127"/>
        <end position="151"/>
    </location>
</feature>